<feature type="domain" description="Rhodanese" evidence="1">
    <location>
        <begin position="37"/>
        <end position="144"/>
    </location>
</feature>
<evidence type="ECO:0000259" key="1">
    <source>
        <dbReference type="PROSITE" id="PS50206"/>
    </source>
</evidence>
<dbReference type="CDD" id="cd00158">
    <property type="entry name" value="RHOD"/>
    <property type="match status" value="1"/>
</dbReference>
<dbReference type="EMBL" id="CALNXI010002009">
    <property type="protein sequence ID" value="CAH3181460.1"/>
    <property type="molecule type" value="Genomic_DNA"/>
</dbReference>
<dbReference type="Proteomes" id="UP001159427">
    <property type="component" value="Unassembled WGS sequence"/>
</dbReference>
<dbReference type="InterPro" id="IPR001763">
    <property type="entry name" value="Rhodanese-like_dom"/>
</dbReference>
<dbReference type="PROSITE" id="PS50206">
    <property type="entry name" value="RHODANESE_3"/>
    <property type="match status" value="1"/>
</dbReference>
<accession>A0ABN8RT25</accession>
<comment type="caution">
    <text evidence="2">The sequence shown here is derived from an EMBL/GenBank/DDBJ whole genome shotgun (WGS) entry which is preliminary data.</text>
</comment>
<dbReference type="InterPro" id="IPR036873">
    <property type="entry name" value="Rhodanese-like_dom_sf"/>
</dbReference>
<sequence>MALRIIIGALKRAYPRVPVMTTDELQHLMKKTASQSGYRKLVLLDTRGENEFRVSRLANAIHLDPEETDLTKVMKMIQKEAGTTQGPMAVVCYCAIGWRASIMSQRLLDELEKPENQDIKSSLEVYNLEGAIFKWANERKDLVDPDGNDTDSIHTFTRLKGMLVDKELRRLDP</sequence>
<dbReference type="Pfam" id="PF00581">
    <property type="entry name" value="Rhodanese"/>
    <property type="match status" value="1"/>
</dbReference>
<organism evidence="2 3">
    <name type="scientific">Porites evermanni</name>
    <dbReference type="NCBI Taxonomy" id="104178"/>
    <lineage>
        <taxon>Eukaryota</taxon>
        <taxon>Metazoa</taxon>
        <taxon>Cnidaria</taxon>
        <taxon>Anthozoa</taxon>
        <taxon>Hexacorallia</taxon>
        <taxon>Scleractinia</taxon>
        <taxon>Fungiina</taxon>
        <taxon>Poritidae</taxon>
        <taxon>Porites</taxon>
    </lineage>
</organism>
<evidence type="ECO:0000313" key="2">
    <source>
        <dbReference type="EMBL" id="CAH3181460.1"/>
    </source>
</evidence>
<proteinExistence type="predicted"/>
<name>A0ABN8RT25_9CNID</name>
<keyword evidence="3" id="KW-1185">Reference proteome</keyword>
<protein>
    <recommendedName>
        <fullName evidence="1">Rhodanese domain-containing protein</fullName>
    </recommendedName>
</protein>
<reference evidence="2 3" key="1">
    <citation type="submission" date="2022-05" db="EMBL/GenBank/DDBJ databases">
        <authorList>
            <consortium name="Genoscope - CEA"/>
            <person name="William W."/>
        </authorList>
    </citation>
    <scope>NUCLEOTIDE SEQUENCE [LARGE SCALE GENOMIC DNA]</scope>
</reference>
<dbReference type="Gene3D" id="3.40.250.10">
    <property type="entry name" value="Rhodanese-like domain"/>
    <property type="match status" value="1"/>
</dbReference>
<dbReference type="SUPFAM" id="SSF52821">
    <property type="entry name" value="Rhodanese/Cell cycle control phosphatase"/>
    <property type="match status" value="1"/>
</dbReference>
<evidence type="ECO:0000313" key="3">
    <source>
        <dbReference type="Proteomes" id="UP001159427"/>
    </source>
</evidence>
<dbReference type="SMART" id="SM00450">
    <property type="entry name" value="RHOD"/>
    <property type="match status" value="1"/>
</dbReference>
<gene>
    <name evidence="2" type="ORF">PEVE_00013643</name>
</gene>